<comment type="caution">
    <text evidence="3">The sequence shown here is derived from an EMBL/GenBank/DDBJ whole genome shotgun (WGS) entry which is preliminary data.</text>
</comment>
<dbReference type="EMBL" id="JAUSUX010000010">
    <property type="protein sequence ID" value="MDQ0286484.1"/>
    <property type="molecule type" value="Genomic_DNA"/>
</dbReference>
<gene>
    <name evidence="3" type="ORF">J2Z49_001598</name>
</gene>
<keyword evidence="2" id="KW-0472">Membrane</keyword>
<feature type="region of interest" description="Disordered" evidence="1">
    <location>
        <begin position="408"/>
        <end position="432"/>
    </location>
</feature>
<reference evidence="3 4" key="1">
    <citation type="submission" date="2023-07" db="EMBL/GenBank/DDBJ databases">
        <title>Genomic Encyclopedia of Type Strains, Phase IV (KMG-IV): sequencing the most valuable type-strain genomes for metagenomic binning, comparative biology and taxonomic classification.</title>
        <authorList>
            <person name="Goeker M."/>
        </authorList>
    </citation>
    <scope>NUCLEOTIDE SEQUENCE [LARGE SCALE GENOMIC DNA]</scope>
    <source>
        <strain evidence="3 4">DSM 12396</strain>
    </source>
</reference>
<evidence type="ECO:0008006" key="5">
    <source>
        <dbReference type="Google" id="ProtNLM"/>
    </source>
</evidence>
<organism evidence="3 4">
    <name type="scientific">Desulfofundulus luciae</name>
    <dbReference type="NCBI Taxonomy" id="74702"/>
    <lineage>
        <taxon>Bacteria</taxon>
        <taxon>Bacillati</taxon>
        <taxon>Bacillota</taxon>
        <taxon>Clostridia</taxon>
        <taxon>Eubacteriales</taxon>
        <taxon>Peptococcaceae</taxon>
        <taxon>Desulfofundulus</taxon>
    </lineage>
</organism>
<evidence type="ECO:0000256" key="1">
    <source>
        <dbReference type="SAM" id="MobiDB-lite"/>
    </source>
</evidence>
<keyword evidence="2" id="KW-1133">Transmembrane helix</keyword>
<name>A0ABU0B181_9FIRM</name>
<feature type="compositionally biased region" description="Pro residues" evidence="1">
    <location>
        <begin position="229"/>
        <end position="243"/>
    </location>
</feature>
<feature type="transmembrane region" description="Helical" evidence="2">
    <location>
        <begin position="91"/>
        <end position="113"/>
    </location>
</feature>
<dbReference type="RefSeq" id="WP_307401685.1">
    <property type="nucleotide sequence ID" value="NZ_JAUSUX010000010.1"/>
</dbReference>
<sequence length="432" mass="48670">MFLFRLMNFIIGYVTIAIRGEAPEKFINMAAARGIFLWDIARPGEQIMRANVRLNAVRPLRHIARRTRCHFYITRRVGLPFFWMRLARRKALAFGAVLFVLGLYLLSSFVWTIEVTGNRRVPTKDILSVASAAGLNRGVPKWRLDCPAVERALKTKLPTISWAGVYVRGTRVTIEVVEKTFPEEKNQSPAHITAIKAGLIKEVLVFNGHAAVKEGDTVVPGQILISGIIPPPEEPGPEQPPVPETQREQPVPRRPTYVHAAGIVRARVWYEGYGEAPLVENGERFTGRQVTRVCMKIKSREIILAGPQKIPFLHYQTETSVKKPPPWRNLQLPVELVISKNREVESYRLVRDRAEARRLAGERALQAIQKQLPRGARIVHKQLDELVVKEPESLVRVKAFVESLEEIGTEQPFTPGEESQNQAPAASPPSQP</sequence>
<evidence type="ECO:0000313" key="4">
    <source>
        <dbReference type="Proteomes" id="UP001225644"/>
    </source>
</evidence>
<accession>A0ABU0B181</accession>
<proteinExistence type="predicted"/>
<dbReference type="Proteomes" id="UP001225644">
    <property type="component" value="Unassembled WGS sequence"/>
</dbReference>
<protein>
    <recommendedName>
        <fullName evidence="5">Sporulation protein YqfD</fullName>
    </recommendedName>
</protein>
<evidence type="ECO:0000313" key="3">
    <source>
        <dbReference type="EMBL" id="MDQ0286484.1"/>
    </source>
</evidence>
<keyword evidence="4" id="KW-1185">Reference proteome</keyword>
<dbReference type="PIRSF" id="PIRSF029895">
    <property type="entry name" value="SpoIV"/>
    <property type="match status" value="1"/>
</dbReference>
<keyword evidence="2" id="KW-0812">Transmembrane</keyword>
<feature type="region of interest" description="Disordered" evidence="1">
    <location>
        <begin position="229"/>
        <end position="253"/>
    </location>
</feature>
<dbReference type="Pfam" id="PF06898">
    <property type="entry name" value="YqfD"/>
    <property type="match status" value="1"/>
</dbReference>
<evidence type="ECO:0000256" key="2">
    <source>
        <dbReference type="SAM" id="Phobius"/>
    </source>
</evidence>
<dbReference type="InterPro" id="IPR010690">
    <property type="entry name" value="YqfD"/>
</dbReference>
<dbReference type="NCBIfam" id="TIGR02876">
    <property type="entry name" value="spore_yqfD"/>
    <property type="match status" value="1"/>
</dbReference>